<evidence type="ECO:0000313" key="1">
    <source>
        <dbReference type="EMBL" id="MCG2577258.1"/>
    </source>
</evidence>
<sequence length="210" mass="23325">MIRKFLKTLIWLLPVFFLLPGSVRADSVSPDELVKGVTEEVLSILRQDKGIQSGNKQRAMALIEKKVAPHFDFSRMTSLAVGRAWQQADAKQREALTAEFHTLLVRTYANSLTAYRDQTVSFKPSKQTGDEVLVRSQINKPGNQPISLDYSLSKSGNDWKVFDVAIANISLVTNYRGSFASEVEKGGIDGLLKTLQEKNRKGVTDQPPAS</sequence>
<dbReference type="PANTHER" id="PTHR36573:SF1">
    <property type="entry name" value="INTERMEMBRANE PHOSPHOLIPID TRANSPORT SYSTEM BINDING PROTEIN MLAC"/>
    <property type="match status" value="1"/>
</dbReference>
<dbReference type="PIRSF" id="PIRSF004649">
    <property type="entry name" value="MlaC"/>
    <property type="match status" value="1"/>
</dbReference>
<name>A0ABS9K247_9RHOO</name>
<evidence type="ECO:0000313" key="2">
    <source>
        <dbReference type="Proteomes" id="UP001165384"/>
    </source>
</evidence>
<dbReference type="Proteomes" id="UP001165384">
    <property type="component" value="Unassembled WGS sequence"/>
</dbReference>
<dbReference type="EMBL" id="JAKLTN010000002">
    <property type="protein sequence ID" value="MCG2577258.1"/>
    <property type="molecule type" value="Genomic_DNA"/>
</dbReference>
<dbReference type="Pfam" id="PF05494">
    <property type="entry name" value="MlaC"/>
    <property type="match status" value="1"/>
</dbReference>
<keyword evidence="2" id="KW-1185">Reference proteome</keyword>
<protein>
    <submittedName>
        <fullName evidence="1">ABC transporter substrate-binding protein</fullName>
    </submittedName>
</protein>
<dbReference type="InterPro" id="IPR008869">
    <property type="entry name" value="MlaC/ttg2D"/>
</dbReference>
<dbReference type="Gene3D" id="1.10.10.640">
    <property type="entry name" value="phospholipid-binding protein"/>
    <property type="match status" value="1"/>
</dbReference>
<dbReference type="RefSeq" id="WP_275710150.1">
    <property type="nucleotide sequence ID" value="NZ_JAKLTN010000002.1"/>
</dbReference>
<proteinExistence type="predicted"/>
<gene>
    <name evidence="1" type="ORF">LZ012_09660</name>
</gene>
<accession>A0ABS9K247</accession>
<dbReference type="Gene3D" id="3.10.450.50">
    <property type="match status" value="1"/>
</dbReference>
<organism evidence="1 2">
    <name type="scientific">Dechloromonas hankyongensis</name>
    <dbReference type="NCBI Taxonomy" id="2908002"/>
    <lineage>
        <taxon>Bacteria</taxon>
        <taxon>Pseudomonadati</taxon>
        <taxon>Pseudomonadota</taxon>
        <taxon>Betaproteobacteria</taxon>
        <taxon>Rhodocyclales</taxon>
        <taxon>Azonexaceae</taxon>
        <taxon>Dechloromonas</taxon>
    </lineage>
</organism>
<comment type="caution">
    <text evidence="1">The sequence shown here is derived from an EMBL/GenBank/DDBJ whole genome shotgun (WGS) entry which is preliminary data.</text>
</comment>
<reference evidence="1" key="1">
    <citation type="submission" date="2022-01" db="EMBL/GenBank/DDBJ databases">
        <authorList>
            <person name="Jo J.-H."/>
            <person name="Im W.-T."/>
        </authorList>
    </citation>
    <scope>NUCLEOTIDE SEQUENCE</scope>
    <source>
        <strain evidence="1">XY25</strain>
    </source>
</reference>
<dbReference type="PANTHER" id="PTHR36573">
    <property type="entry name" value="INTERMEMBRANE PHOSPHOLIPID TRANSPORT SYSTEM BINDING PROTEIN MLAC"/>
    <property type="match status" value="1"/>
</dbReference>